<comment type="caution">
    <text evidence="2">The sequence shown here is derived from an EMBL/GenBank/DDBJ whole genome shotgun (WGS) entry which is preliminary data.</text>
</comment>
<feature type="domain" description="DDE-1" evidence="1">
    <location>
        <begin position="1"/>
        <end position="136"/>
    </location>
</feature>
<reference evidence="2 3" key="1">
    <citation type="submission" date="2023-02" db="EMBL/GenBank/DDBJ databases">
        <title>LHISI_Scaffold_Assembly.</title>
        <authorList>
            <person name="Stuart O.P."/>
            <person name="Cleave R."/>
            <person name="Magrath M.J.L."/>
            <person name="Mikheyev A.S."/>
        </authorList>
    </citation>
    <scope>NUCLEOTIDE SEQUENCE [LARGE SCALE GENOMIC DNA]</scope>
    <source>
        <strain evidence="2">Daus_M_001</strain>
        <tissue evidence="2">Leg muscle</tissue>
    </source>
</reference>
<keyword evidence="3" id="KW-1185">Reference proteome</keyword>
<evidence type="ECO:0000259" key="1">
    <source>
        <dbReference type="Pfam" id="PF03184"/>
    </source>
</evidence>
<protein>
    <recommendedName>
        <fullName evidence="1">DDE-1 domain-containing protein</fullName>
    </recommendedName>
</protein>
<dbReference type="InterPro" id="IPR004875">
    <property type="entry name" value="DDE_SF_endonuclease_dom"/>
</dbReference>
<dbReference type="Pfam" id="PF03184">
    <property type="entry name" value="DDE_1"/>
    <property type="match status" value="1"/>
</dbReference>
<sequence>MTVLITANADGQLAPALVVYAYEHIPSSKTEKVPEHFGIGKSKLVWMCAPTFYQYITNIFNPLVTEMKLQRPVIYFFDGHASHMTLNLSEFCLENGIHLLALYPNPTYLMQPMDVSVFRPLKAYWKKEVYTWRLQNGVFLEICEPCQVLQVVGDIQHVMQELKPTCFQLAEHLLRAGDAAAASSGETLRESRGWSEGRGREGCSHRWGLLGQPHPAGAGASLRAAPPQVLPPAPNIRVALPCTSGRLCGPSASPLGPSHHCRSNIPAYTQLLASHASSPDAASAVGSHLASLESVNRNTTSWLDINSNNLSKSSLAANALGVSPPPSLLSGPIGCPGIRIVRVTPFETTQGLISRRASAAITAFDVICNTPHDSKSRATEHPKVPAPSSKQRVFFKISKSSSGSKRHFISLRLRSTDVPTSCLGSMLLARSARRGPYLPRSFRSQPTHCILPLASSTPGKSTLHTMLVAVLQLRPSRVSLRLTNSTADPTRSGCRCTSRAIRFLTGQPGLHGDEQGSQKPTNPHLLVLNSFSGCNFNPGARVSIKQLSCSQLAMLFTCSCREATSASDSTSCNHRGCETSLRPVANSLTSPSPSQLLFHSLPELTNPSPDTNSSLNTFHSLTDVTSMDCLPRSVLLHTL</sequence>
<evidence type="ECO:0000313" key="3">
    <source>
        <dbReference type="Proteomes" id="UP001159363"/>
    </source>
</evidence>
<proteinExistence type="predicted"/>
<name>A0ABQ9IEG5_9NEOP</name>
<accession>A0ABQ9IEG5</accession>
<dbReference type="Proteomes" id="UP001159363">
    <property type="component" value="Chromosome 1"/>
</dbReference>
<evidence type="ECO:0000313" key="2">
    <source>
        <dbReference type="EMBL" id="KAJ8895068.1"/>
    </source>
</evidence>
<dbReference type="EMBL" id="JARBHB010000001">
    <property type="protein sequence ID" value="KAJ8895068.1"/>
    <property type="molecule type" value="Genomic_DNA"/>
</dbReference>
<gene>
    <name evidence="2" type="ORF">PR048_000393</name>
</gene>
<organism evidence="2 3">
    <name type="scientific">Dryococelus australis</name>
    <dbReference type="NCBI Taxonomy" id="614101"/>
    <lineage>
        <taxon>Eukaryota</taxon>
        <taxon>Metazoa</taxon>
        <taxon>Ecdysozoa</taxon>
        <taxon>Arthropoda</taxon>
        <taxon>Hexapoda</taxon>
        <taxon>Insecta</taxon>
        <taxon>Pterygota</taxon>
        <taxon>Neoptera</taxon>
        <taxon>Polyneoptera</taxon>
        <taxon>Phasmatodea</taxon>
        <taxon>Verophasmatodea</taxon>
        <taxon>Anareolatae</taxon>
        <taxon>Phasmatidae</taxon>
        <taxon>Eurycanthinae</taxon>
        <taxon>Dryococelus</taxon>
    </lineage>
</organism>